<evidence type="ECO:0000313" key="1">
    <source>
        <dbReference type="EMBL" id="KAJ1209530.1"/>
    </source>
</evidence>
<dbReference type="SUPFAM" id="SSF56219">
    <property type="entry name" value="DNase I-like"/>
    <property type="match status" value="1"/>
</dbReference>
<organism evidence="1 2">
    <name type="scientific">Pleurodeles waltl</name>
    <name type="common">Iberian ribbed newt</name>
    <dbReference type="NCBI Taxonomy" id="8319"/>
    <lineage>
        <taxon>Eukaryota</taxon>
        <taxon>Metazoa</taxon>
        <taxon>Chordata</taxon>
        <taxon>Craniata</taxon>
        <taxon>Vertebrata</taxon>
        <taxon>Euteleostomi</taxon>
        <taxon>Amphibia</taxon>
        <taxon>Batrachia</taxon>
        <taxon>Caudata</taxon>
        <taxon>Salamandroidea</taxon>
        <taxon>Salamandridae</taxon>
        <taxon>Pleurodelinae</taxon>
        <taxon>Pleurodeles</taxon>
    </lineage>
</organism>
<evidence type="ECO:0000313" key="2">
    <source>
        <dbReference type="Proteomes" id="UP001066276"/>
    </source>
</evidence>
<dbReference type="AlphaFoldDB" id="A0AAV7W9I9"/>
<dbReference type="InterPro" id="IPR036691">
    <property type="entry name" value="Endo/exonu/phosph_ase_sf"/>
</dbReference>
<dbReference type="EMBL" id="JANPWB010000002">
    <property type="protein sequence ID" value="KAJ1209530.1"/>
    <property type="molecule type" value="Genomic_DNA"/>
</dbReference>
<dbReference type="Gene3D" id="3.60.10.10">
    <property type="entry name" value="Endonuclease/exonuclease/phosphatase"/>
    <property type="match status" value="1"/>
</dbReference>
<reference evidence="1" key="1">
    <citation type="journal article" date="2022" name="bioRxiv">
        <title>Sequencing and chromosome-scale assembly of the giantPleurodeles waltlgenome.</title>
        <authorList>
            <person name="Brown T."/>
            <person name="Elewa A."/>
            <person name="Iarovenko S."/>
            <person name="Subramanian E."/>
            <person name="Araus A.J."/>
            <person name="Petzold A."/>
            <person name="Susuki M."/>
            <person name="Suzuki K.-i.T."/>
            <person name="Hayashi T."/>
            <person name="Toyoda A."/>
            <person name="Oliveira C."/>
            <person name="Osipova E."/>
            <person name="Leigh N.D."/>
            <person name="Simon A."/>
            <person name="Yun M.H."/>
        </authorList>
    </citation>
    <scope>NUCLEOTIDE SEQUENCE</scope>
    <source>
        <strain evidence="1">20211129_DDA</strain>
        <tissue evidence="1">Liver</tissue>
    </source>
</reference>
<protein>
    <submittedName>
        <fullName evidence="1">Uncharacterized protein</fullName>
    </submittedName>
</protein>
<gene>
    <name evidence="1" type="ORF">NDU88_004905</name>
</gene>
<accession>A0AAV7W9I9</accession>
<name>A0AAV7W9I9_PLEWA</name>
<proteinExistence type="predicted"/>
<sequence>MPHRGSVTGDPVMGTVPLPAIAGAQSQLDADLMAVKLHIIFNAITAIRLDFGVRVNAVALESFTNAVSYLLQSLTHWYLEDSWGSLNPVAREYSFYSLPHSLHVRLDRFLCHPTIQLNVTSAEYFGKTISDYNPLLWQIECGDPIPPAPT</sequence>
<keyword evidence="2" id="KW-1185">Reference proteome</keyword>
<comment type="caution">
    <text evidence="1">The sequence shown here is derived from an EMBL/GenBank/DDBJ whole genome shotgun (WGS) entry which is preliminary data.</text>
</comment>
<dbReference type="Proteomes" id="UP001066276">
    <property type="component" value="Chromosome 1_2"/>
</dbReference>